<keyword evidence="12" id="KW-1185">Reference proteome</keyword>
<dbReference type="OrthoDB" id="6506078at2759"/>
<reference evidence="11 12" key="1">
    <citation type="submission" date="2019-07" db="EMBL/GenBank/DDBJ databases">
        <title>Annotation for the trematode Paragonimus westermani.</title>
        <authorList>
            <person name="Choi Y.-J."/>
        </authorList>
    </citation>
    <scope>NUCLEOTIDE SEQUENCE [LARGE SCALE GENOMIC DNA]</scope>
    <source>
        <strain evidence="11">180907_Pwestermani</strain>
    </source>
</reference>
<keyword evidence="7" id="KW-0653">Protein transport</keyword>
<dbReference type="InterPro" id="IPR037177">
    <property type="entry name" value="DLC_sf"/>
</dbReference>
<evidence type="ECO:0000256" key="8">
    <source>
        <dbReference type="ARBA" id="ARBA00023212"/>
    </source>
</evidence>
<evidence type="ECO:0000313" key="11">
    <source>
        <dbReference type="EMBL" id="KAF8560937.1"/>
    </source>
</evidence>
<dbReference type="GO" id="GO:0051028">
    <property type="term" value="P:mRNA transport"/>
    <property type="evidence" value="ECO:0007669"/>
    <property type="project" value="UniProtKB-KW"/>
</dbReference>
<dbReference type="Pfam" id="PF01221">
    <property type="entry name" value="Dynein_light"/>
    <property type="match status" value="1"/>
</dbReference>
<evidence type="ECO:0000256" key="10">
    <source>
        <dbReference type="RuleBase" id="RU365010"/>
    </source>
</evidence>
<keyword evidence="5 10" id="KW-0493">Microtubule</keyword>
<dbReference type="InterPro" id="IPR001372">
    <property type="entry name" value="Dynein_light_chain_typ-1/2"/>
</dbReference>
<dbReference type="Proteomes" id="UP000699462">
    <property type="component" value="Unassembled WGS sequence"/>
</dbReference>
<keyword evidence="9" id="KW-0539">Nucleus</keyword>
<protein>
    <recommendedName>
        <fullName evidence="10">Dynein light chain</fullName>
    </recommendedName>
</protein>
<name>A0A8T0D344_9TREM</name>
<organism evidence="11 12">
    <name type="scientific">Paragonimus westermani</name>
    <dbReference type="NCBI Taxonomy" id="34504"/>
    <lineage>
        <taxon>Eukaryota</taxon>
        <taxon>Metazoa</taxon>
        <taxon>Spiralia</taxon>
        <taxon>Lophotrochozoa</taxon>
        <taxon>Platyhelminthes</taxon>
        <taxon>Trematoda</taxon>
        <taxon>Digenea</taxon>
        <taxon>Plagiorchiida</taxon>
        <taxon>Troglotremata</taxon>
        <taxon>Troglotrematidae</taxon>
        <taxon>Paragonimus</taxon>
    </lineage>
</organism>
<dbReference type="GO" id="GO:0005634">
    <property type="term" value="C:nucleus"/>
    <property type="evidence" value="ECO:0007669"/>
    <property type="project" value="UniProtKB-SubCell"/>
</dbReference>
<keyword evidence="10" id="KW-0505">Motor protein</keyword>
<evidence type="ECO:0000256" key="1">
    <source>
        <dbReference type="ARBA" id="ARBA00004123"/>
    </source>
</evidence>
<comment type="caution">
    <text evidence="11">The sequence shown here is derived from an EMBL/GenBank/DDBJ whole genome shotgun (WGS) entry which is preliminary data.</text>
</comment>
<evidence type="ECO:0000256" key="5">
    <source>
        <dbReference type="ARBA" id="ARBA00022701"/>
    </source>
</evidence>
<dbReference type="Gene3D" id="3.30.740.10">
    <property type="entry name" value="Protein Inhibitor Of Neuronal Nitric Oxide Synthase"/>
    <property type="match status" value="1"/>
</dbReference>
<comment type="similarity">
    <text evidence="10">Belongs to the dynein light chain family.</text>
</comment>
<dbReference type="AlphaFoldDB" id="A0A8T0D344"/>
<evidence type="ECO:0000313" key="12">
    <source>
        <dbReference type="Proteomes" id="UP000699462"/>
    </source>
</evidence>
<keyword evidence="8 10" id="KW-0206">Cytoskeleton</keyword>
<dbReference type="SMART" id="SM01375">
    <property type="entry name" value="Dynein_light"/>
    <property type="match status" value="1"/>
</dbReference>
<gene>
    <name evidence="11" type="ORF">P879_04225</name>
</gene>
<dbReference type="GO" id="GO:0005874">
    <property type="term" value="C:microtubule"/>
    <property type="evidence" value="ECO:0007669"/>
    <property type="project" value="UniProtKB-KW"/>
</dbReference>
<dbReference type="GO" id="GO:0015031">
    <property type="term" value="P:protein transport"/>
    <property type="evidence" value="ECO:0007669"/>
    <property type="project" value="UniProtKB-KW"/>
</dbReference>
<keyword evidence="4 10" id="KW-0963">Cytoplasm</keyword>
<dbReference type="GO" id="GO:0007017">
    <property type="term" value="P:microtubule-based process"/>
    <property type="evidence" value="ECO:0007669"/>
    <property type="project" value="InterPro"/>
</dbReference>
<dbReference type="CDD" id="cd21452">
    <property type="entry name" value="DLC-like_DYNLL1_DYNLL2"/>
    <property type="match status" value="1"/>
</dbReference>
<evidence type="ECO:0000256" key="2">
    <source>
        <dbReference type="ARBA" id="ARBA00004245"/>
    </source>
</evidence>
<dbReference type="GO" id="GO:0045505">
    <property type="term" value="F:dynein intermediate chain binding"/>
    <property type="evidence" value="ECO:0007669"/>
    <property type="project" value="TreeGrafter"/>
</dbReference>
<keyword evidence="3" id="KW-0813">Transport</keyword>
<evidence type="ECO:0000256" key="3">
    <source>
        <dbReference type="ARBA" id="ARBA00022448"/>
    </source>
</evidence>
<evidence type="ECO:0000256" key="6">
    <source>
        <dbReference type="ARBA" id="ARBA00022816"/>
    </source>
</evidence>
<dbReference type="EMBL" id="JTDF01022119">
    <property type="protein sequence ID" value="KAF8560937.1"/>
    <property type="molecule type" value="Genomic_DNA"/>
</dbReference>
<evidence type="ECO:0000256" key="4">
    <source>
        <dbReference type="ARBA" id="ARBA00022490"/>
    </source>
</evidence>
<evidence type="ECO:0000256" key="9">
    <source>
        <dbReference type="ARBA" id="ARBA00023242"/>
    </source>
</evidence>
<dbReference type="PANTHER" id="PTHR11886">
    <property type="entry name" value="DYNEIN LIGHT CHAIN"/>
    <property type="match status" value="1"/>
</dbReference>
<keyword evidence="6" id="KW-0509">mRNA transport</keyword>
<evidence type="ECO:0000256" key="7">
    <source>
        <dbReference type="ARBA" id="ARBA00022927"/>
    </source>
</evidence>
<proteinExistence type="inferred from homology"/>
<keyword evidence="10" id="KW-0243">Dynein</keyword>
<comment type="subcellular location">
    <subcellularLocation>
        <location evidence="2 10">Cytoplasm</location>
        <location evidence="2 10">Cytoskeleton</location>
    </subcellularLocation>
    <subcellularLocation>
        <location evidence="1">Nucleus</location>
    </subcellularLocation>
</comment>
<sequence length="91" mass="10328">MSTQSKALIKYSDMDDAVQQMAVDCCAAAFERFSLDQDVAKYVKNEFDRRFGGVWHCVVGTNFGSYVAHTPKCFLYFLLNSRAILLFKAKV</sequence>
<dbReference type="FunFam" id="3.30.740.10:FF:000005">
    <property type="entry name" value="Dynein light chain"/>
    <property type="match status" value="1"/>
</dbReference>
<accession>A0A8T0D344</accession>
<dbReference type="PANTHER" id="PTHR11886:SF35">
    <property type="entry name" value="DYNEIN LIGHT CHAIN"/>
    <property type="match status" value="1"/>
</dbReference>
<dbReference type="SUPFAM" id="SSF54648">
    <property type="entry name" value="DLC"/>
    <property type="match status" value="1"/>
</dbReference>
<dbReference type="GO" id="GO:0005868">
    <property type="term" value="C:cytoplasmic dynein complex"/>
    <property type="evidence" value="ECO:0007669"/>
    <property type="project" value="TreeGrafter"/>
</dbReference>